<dbReference type="OrthoDB" id="9774262at2"/>
<evidence type="ECO:0000256" key="3">
    <source>
        <dbReference type="RuleBase" id="RU361153"/>
    </source>
</evidence>
<feature type="signal peptide" evidence="4">
    <location>
        <begin position="1"/>
        <end position="23"/>
    </location>
</feature>
<dbReference type="EMBL" id="CP036271">
    <property type="protein sequence ID" value="QDT53372.1"/>
    <property type="molecule type" value="Genomic_DNA"/>
</dbReference>
<reference evidence="6 7" key="1">
    <citation type="submission" date="2019-02" db="EMBL/GenBank/DDBJ databases">
        <title>Deep-cultivation of Planctomycetes and their phenomic and genomic characterization uncovers novel biology.</title>
        <authorList>
            <person name="Wiegand S."/>
            <person name="Jogler M."/>
            <person name="Boedeker C."/>
            <person name="Pinto D."/>
            <person name="Vollmers J."/>
            <person name="Rivas-Marin E."/>
            <person name="Kohn T."/>
            <person name="Peeters S.H."/>
            <person name="Heuer A."/>
            <person name="Rast P."/>
            <person name="Oberbeckmann S."/>
            <person name="Bunk B."/>
            <person name="Jeske O."/>
            <person name="Meyerdierks A."/>
            <person name="Storesund J.E."/>
            <person name="Kallscheuer N."/>
            <person name="Luecker S."/>
            <person name="Lage O.M."/>
            <person name="Pohl T."/>
            <person name="Merkel B.J."/>
            <person name="Hornburger P."/>
            <person name="Mueller R.-W."/>
            <person name="Bruemmer F."/>
            <person name="Labrenz M."/>
            <person name="Spormann A.M."/>
            <person name="Op den Camp H."/>
            <person name="Overmann J."/>
            <person name="Amann R."/>
            <person name="Jetten M.S.M."/>
            <person name="Mascher T."/>
            <person name="Medema M.H."/>
            <person name="Devos D.P."/>
            <person name="Kaster A.-K."/>
            <person name="Ovreas L."/>
            <person name="Rohde M."/>
            <person name="Galperin M.Y."/>
            <person name="Jogler C."/>
        </authorList>
    </citation>
    <scope>NUCLEOTIDE SEQUENCE [LARGE SCALE GENOMIC DNA]</scope>
    <source>
        <strain evidence="6 7">Pan44</strain>
    </source>
</reference>
<name>A0A517SB83_9PLAN</name>
<protein>
    <submittedName>
        <fullName evidence="6">Sugar-binding cellulase-like protein</fullName>
    </submittedName>
</protein>
<dbReference type="GO" id="GO:0000272">
    <property type="term" value="P:polysaccharide catabolic process"/>
    <property type="evidence" value="ECO:0007669"/>
    <property type="project" value="InterPro"/>
</dbReference>
<evidence type="ECO:0000313" key="7">
    <source>
        <dbReference type="Proteomes" id="UP000315700"/>
    </source>
</evidence>
<dbReference type="SUPFAM" id="SSF51445">
    <property type="entry name" value="(Trans)glycosidases"/>
    <property type="match status" value="1"/>
</dbReference>
<gene>
    <name evidence="6" type="ORF">Pan44_13890</name>
</gene>
<evidence type="ECO:0000259" key="5">
    <source>
        <dbReference type="Pfam" id="PF00150"/>
    </source>
</evidence>
<dbReference type="InParanoid" id="A0A517SB83"/>
<evidence type="ECO:0000256" key="1">
    <source>
        <dbReference type="ARBA" id="ARBA00022801"/>
    </source>
</evidence>
<keyword evidence="1 3" id="KW-0378">Hydrolase</keyword>
<keyword evidence="4" id="KW-0732">Signal</keyword>
<feature type="domain" description="Glycoside hydrolase family 5" evidence="5">
    <location>
        <begin position="78"/>
        <end position="316"/>
    </location>
</feature>
<comment type="similarity">
    <text evidence="3">Belongs to the glycosyl hydrolase 5 (cellulase A) family.</text>
</comment>
<dbReference type="Pfam" id="PF00150">
    <property type="entry name" value="Cellulase"/>
    <property type="match status" value="1"/>
</dbReference>
<evidence type="ECO:0000256" key="2">
    <source>
        <dbReference type="ARBA" id="ARBA00023295"/>
    </source>
</evidence>
<dbReference type="PROSITE" id="PS51257">
    <property type="entry name" value="PROKAR_LIPOPROTEIN"/>
    <property type="match status" value="1"/>
</dbReference>
<keyword evidence="2 3" id="KW-0326">Glycosidase</keyword>
<keyword evidence="7" id="KW-1185">Reference proteome</keyword>
<dbReference type="InterPro" id="IPR001547">
    <property type="entry name" value="Glyco_hydro_5"/>
</dbReference>
<organism evidence="6 7">
    <name type="scientific">Caulifigura coniformis</name>
    <dbReference type="NCBI Taxonomy" id="2527983"/>
    <lineage>
        <taxon>Bacteria</taxon>
        <taxon>Pseudomonadati</taxon>
        <taxon>Planctomycetota</taxon>
        <taxon>Planctomycetia</taxon>
        <taxon>Planctomycetales</taxon>
        <taxon>Planctomycetaceae</taxon>
        <taxon>Caulifigura</taxon>
    </lineage>
</organism>
<proteinExistence type="inferred from homology"/>
<feature type="chain" id="PRO_5021935267" evidence="4">
    <location>
        <begin position="24"/>
        <end position="378"/>
    </location>
</feature>
<dbReference type="KEGG" id="ccos:Pan44_13890"/>
<dbReference type="PROSITE" id="PS00659">
    <property type="entry name" value="GLYCOSYL_HYDROL_F5"/>
    <property type="match status" value="1"/>
</dbReference>
<sequence precursor="true">MTLRCRCLTFALLLVACASQALAQSRWTPEKATTWRQQTGWLVGANFGPAYAINQLEMWQADTFDLAAIDRELGWAEDLGMNSMRVFLHHLLWEQDKEGLLKRMDQLLEVAEKHKIRIMFVLFDSVWDPNPKLGKQREPKQGLHNSGWVQSPGAQDLINRERHRLLEEYTKGVIARFKDDPRVVVWDLWNEPDNHNENSYGRNGLKQEPPGKMQITEELLRKTFEWARSVNPTQPLTSGLWVKNRALAPERMIPIERIQIEQSDIISFHSYGNQAEMKQWVAAMKQYKRPLSCTEYMARPMGSTFDPILADLKAEGVDVYNWGFVQGKTNTIYPWDSWKKPYAAEPPKWFHDIFRTDGTPYDVKEVEYIRSVTKGATK</sequence>
<evidence type="ECO:0000256" key="4">
    <source>
        <dbReference type="SAM" id="SignalP"/>
    </source>
</evidence>
<dbReference type="RefSeq" id="WP_145028538.1">
    <property type="nucleotide sequence ID" value="NZ_CP036271.1"/>
</dbReference>
<dbReference type="InterPro" id="IPR018087">
    <property type="entry name" value="Glyco_hydro_5_CS"/>
</dbReference>
<evidence type="ECO:0000313" key="6">
    <source>
        <dbReference type="EMBL" id="QDT53372.1"/>
    </source>
</evidence>
<dbReference type="Proteomes" id="UP000315700">
    <property type="component" value="Chromosome"/>
</dbReference>
<accession>A0A517SB83</accession>
<dbReference type="InterPro" id="IPR017853">
    <property type="entry name" value="GH"/>
</dbReference>
<dbReference type="Gene3D" id="3.20.20.80">
    <property type="entry name" value="Glycosidases"/>
    <property type="match status" value="1"/>
</dbReference>
<dbReference type="AlphaFoldDB" id="A0A517SB83"/>
<dbReference type="GO" id="GO:0004553">
    <property type="term" value="F:hydrolase activity, hydrolyzing O-glycosyl compounds"/>
    <property type="evidence" value="ECO:0007669"/>
    <property type="project" value="InterPro"/>
</dbReference>